<protein>
    <submittedName>
        <fullName evidence="2">Lysophospholipase L1-like esterase</fullName>
    </submittedName>
</protein>
<dbReference type="InterPro" id="IPR036514">
    <property type="entry name" value="SGNH_hydro_sf"/>
</dbReference>
<comment type="caution">
    <text evidence="2">The sequence shown here is derived from an EMBL/GenBank/DDBJ whole genome shotgun (WGS) entry which is preliminary data.</text>
</comment>
<evidence type="ECO:0000259" key="1">
    <source>
        <dbReference type="Pfam" id="PF13472"/>
    </source>
</evidence>
<organism evidence="2 3">
    <name type="scientific">Prosthecomicrobium pneumaticum</name>
    <dbReference type="NCBI Taxonomy" id="81895"/>
    <lineage>
        <taxon>Bacteria</taxon>
        <taxon>Pseudomonadati</taxon>
        <taxon>Pseudomonadota</taxon>
        <taxon>Alphaproteobacteria</taxon>
        <taxon>Hyphomicrobiales</taxon>
        <taxon>Kaistiaceae</taxon>
        <taxon>Prosthecomicrobium</taxon>
    </lineage>
</organism>
<dbReference type="AlphaFoldDB" id="A0A7W9FPC5"/>
<sequence length="215" mass="22353">MKSVLCFGDSNTWGSSTVPPEPGGRYAPDIRWPGVLRAALGTDWTVVEEGLPARTTVHADPVEGSYMSGAAYFLPCLRSHRPLDVVVIMLGTNDLKARFALQPLDIAAGVGQLLRILEAAECGVGGGVPKALVVCPPPLLADMGTGNGFPMMFAGGYEKSLALLPHYEKVCAAHGAALLDAGAIIASSRFDGLHLDPEAHATLGRAVAARVAALV</sequence>
<evidence type="ECO:0000313" key="2">
    <source>
        <dbReference type="EMBL" id="MBB5754293.1"/>
    </source>
</evidence>
<dbReference type="Gene3D" id="3.40.50.1110">
    <property type="entry name" value="SGNH hydrolase"/>
    <property type="match status" value="1"/>
</dbReference>
<dbReference type="Pfam" id="PF13472">
    <property type="entry name" value="Lipase_GDSL_2"/>
    <property type="match status" value="1"/>
</dbReference>
<dbReference type="SUPFAM" id="SSF52266">
    <property type="entry name" value="SGNH hydrolase"/>
    <property type="match status" value="1"/>
</dbReference>
<gene>
    <name evidence="2" type="ORF">GGQ63_003374</name>
</gene>
<evidence type="ECO:0000313" key="3">
    <source>
        <dbReference type="Proteomes" id="UP000523821"/>
    </source>
</evidence>
<dbReference type="Proteomes" id="UP000523821">
    <property type="component" value="Unassembled WGS sequence"/>
</dbReference>
<accession>A0A7W9FPC5</accession>
<proteinExistence type="predicted"/>
<feature type="domain" description="SGNH hydrolase-type esterase" evidence="1">
    <location>
        <begin position="6"/>
        <end position="201"/>
    </location>
</feature>
<dbReference type="CDD" id="cd01839">
    <property type="entry name" value="SGNH_arylesterase_like"/>
    <property type="match status" value="1"/>
</dbReference>
<dbReference type="EMBL" id="JACHOO010000007">
    <property type="protein sequence ID" value="MBB5754293.1"/>
    <property type="molecule type" value="Genomic_DNA"/>
</dbReference>
<dbReference type="InterPro" id="IPR013830">
    <property type="entry name" value="SGNH_hydro"/>
</dbReference>
<dbReference type="RefSeq" id="WP_183857741.1">
    <property type="nucleotide sequence ID" value="NZ_JACHOO010000007.1"/>
</dbReference>
<keyword evidence="3" id="KW-1185">Reference proteome</keyword>
<reference evidence="2 3" key="1">
    <citation type="submission" date="2020-08" db="EMBL/GenBank/DDBJ databases">
        <title>Genomic Encyclopedia of Type Strains, Phase IV (KMG-IV): sequencing the most valuable type-strain genomes for metagenomic binning, comparative biology and taxonomic classification.</title>
        <authorList>
            <person name="Goeker M."/>
        </authorList>
    </citation>
    <scope>NUCLEOTIDE SEQUENCE [LARGE SCALE GENOMIC DNA]</scope>
    <source>
        <strain evidence="2 3">DSM 16268</strain>
    </source>
</reference>
<dbReference type="GO" id="GO:0016788">
    <property type="term" value="F:hydrolase activity, acting on ester bonds"/>
    <property type="evidence" value="ECO:0007669"/>
    <property type="project" value="UniProtKB-ARBA"/>
</dbReference>
<name>A0A7W9FPC5_9HYPH</name>